<sequence length="357" mass="37600">MKPVFDFFCHSPTIMFGAGRANEVSARLRELGRSRALVVTTASGQRRYAQVIESMGAAVKASFTGAQPHCPIEVANAALDAFRQRECDAVVTIGGGSTIGVGKYIAVETGAPHIALPTTLSGSEMTPLFGVLVDGEKRSRREPRALANTVIVDPMLAQSLPIRETATTGMNALAHCIEALYVPKSNPLTSQLALTGIDMLYRALKKLADEPADVEARTQAAYGATIGGLMVNSVGIGMHHRICHILGGRFEVPHGESNCVVLPHVLAYNAPAIPEACATMESVMGAHPAVALQRLVCDLGAPVALSELGVAADSIAAIASESFHHIDHNPLPVDEAAVLRLLQAAWAGQEPSVMQAH</sequence>
<organism evidence="6 7">
    <name type="scientific">Paraburkholderia susongensis</name>
    <dbReference type="NCBI Taxonomy" id="1515439"/>
    <lineage>
        <taxon>Bacteria</taxon>
        <taxon>Pseudomonadati</taxon>
        <taxon>Pseudomonadota</taxon>
        <taxon>Betaproteobacteria</taxon>
        <taxon>Burkholderiales</taxon>
        <taxon>Burkholderiaceae</taxon>
        <taxon>Paraburkholderia</taxon>
    </lineage>
</organism>
<dbReference type="PANTHER" id="PTHR11496">
    <property type="entry name" value="ALCOHOL DEHYDROGENASE"/>
    <property type="match status" value="1"/>
</dbReference>
<gene>
    <name evidence="6" type="ORF">SAMN06265784_11676</name>
</gene>
<dbReference type="GO" id="GO:0018506">
    <property type="term" value="F:maleylacetate reductase activity"/>
    <property type="evidence" value="ECO:0007669"/>
    <property type="project" value="InterPro"/>
</dbReference>
<dbReference type="InterPro" id="IPR001670">
    <property type="entry name" value="ADH_Fe/GldA"/>
</dbReference>
<dbReference type="InterPro" id="IPR034786">
    <property type="entry name" value="MAR"/>
</dbReference>
<name>A0A1X7M4H9_9BURK</name>
<evidence type="ECO:0000256" key="2">
    <source>
        <dbReference type="ARBA" id="ARBA00023002"/>
    </source>
</evidence>
<dbReference type="Gene3D" id="3.40.50.1970">
    <property type="match status" value="1"/>
</dbReference>
<accession>A0A1X7M4H9</accession>
<evidence type="ECO:0000259" key="5">
    <source>
        <dbReference type="Pfam" id="PF25137"/>
    </source>
</evidence>
<dbReference type="GO" id="GO:0004022">
    <property type="term" value="F:alcohol dehydrogenase (NAD+) activity"/>
    <property type="evidence" value="ECO:0007669"/>
    <property type="project" value="TreeGrafter"/>
</dbReference>
<dbReference type="InterPro" id="IPR056798">
    <property type="entry name" value="ADH_Fe_C"/>
</dbReference>
<keyword evidence="7" id="KW-1185">Reference proteome</keyword>
<dbReference type="InterPro" id="IPR039697">
    <property type="entry name" value="Alcohol_dehydrogenase_Fe"/>
</dbReference>
<dbReference type="STRING" id="1515439.SAMN06265784_11676"/>
<protein>
    <submittedName>
        <fullName evidence="6">Alcohol dehydrogenase, class IV</fullName>
    </submittedName>
</protein>
<reference evidence="7" key="1">
    <citation type="submission" date="2017-04" db="EMBL/GenBank/DDBJ databases">
        <authorList>
            <person name="Varghese N."/>
            <person name="Submissions S."/>
        </authorList>
    </citation>
    <scope>NUCLEOTIDE SEQUENCE [LARGE SCALE GENOMIC DNA]</scope>
    <source>
        <strain evidence="7">LMG 29540</strain>
    </source>
</reference>
<evidence type="ECO:0000259" key="4">
    <source>
        <dbReference type="Pfam" id="PF00465"/>
    </source>
</evidence>
<dbReference type="Proteomes" id="UP000193228">
    <property type="component" value="Unassembled WGS sequence"/>
</dbReference>
<dbReference type="SUPFAM" id="SSF56796">
    <property type="entry name" value="Dehydroquinate synthase-like"/>
    <property type="match status" value="1"/>
</dbReference>
<dbReference type="PANTHER" id="PTHR11496:SF102">
    <property type="entry name" value="ALCOHOL DEHYDROGENASE 4"/>
    <property type="match status" value="1"/>
</dbReference>
<evidence type="ECO:0000256" key="1">
    <source>
        <dbReference type="ARBA" id="ARBA00007358"/>
    </source>
</evidence>
<feature type="domain" description="Alcohol dehydrogenase iron-type/glycerol dehydrogenase GldA" evidence="4">
    <location>
        <begin position="13"/>
        <end position="154"/>
    </location>
</feature>
<dbReference type="EMBL" id="FXAT01000016">
    <property type="protein sequence ID" value="SMG60423.1"/>
    <property type="molecule type" value="Genomic_DNA"/>
</dbReference>
<keyword evidence="2" id="KW-0560">Oxidoreductase</keyword>
<evidence type="ECO:0000313" key="7">
    <source>
        <dbReference type="Proteomes" id="UP000193228"/>
    </source>
</evidence>
<feature type="domain" description="Fe-containing alcohol dehydrogenase-like C-terminal" evidence="5">
    <location>
        <begin position="165"/>
        <end position="346"/>
    </location>
</feature>
<keyword evidence="3" id="KW-0520">NAD</keyword>
<dbReference type="Gene3D" id="1.20.1090.10">
    <property type="entry name" value="Dehydroquinate synthase-like - alpha domain"/>
    <property type="match status" value="1"/>
</dbReference>
<evidence type="ECO:0000256" key="3">
    <source>
        <dbReference type="ARBA" id="ARBA00023027"/>
    </source>
</evidence>
<evidence type="ECO:0000313" key="6">
    <source>
        <dbReference type="EMBL" id="SMG60423.1"/>
    </source>
</evidence>
<dbReference type="AlphaFoldDB" id="A0A1X7M4H9"/>
<proteinExistence type="inferred from homology"/>
<dbReference type="OrthoDB" id="9815791at2"/>
<dbReference type="Pfam" id="PF25137">
    <property type="entry name" value="ADH_Fe_C"/>
    <property type="match status" value="1"/>
</dbReference>
<dbReference type="Pfam" id="PF00465">
    <property type="entry name" value="Fe-ADH"/>
    <property type="match status" value="1"/>
</dbReference>
<dbReference type="CDD" id="cd08177">
    <property type="entry name" value="MAR"/>
    <property type="match status" value="1"/>
</dbReference>
<comment type="similarity">
    <text evidence="1">Belongs to the iron-containing alcohol dehydrogenase family.</text>
</comment>
<dbReference type="GO" id="GO:0046872">
    <property type="term" value="F:metal ion binding"/>
    <property type="evidence" value="ECO:0007669"/>
    <property type="project" value="InterPro"/>
</dbReference>